<protein>
    <submittedName>
        <fullName evidence="2">Uncharacterized protein</fullName>
    </submittedName>
</protein>
<feature type="region of interest" description="Disordered" evidence="1">
    <location>
        <begin position="1"/>
        <end position="29"/>
    </location>
</feature>
<accession>M3D985</accession>
<evidence type="ECO:0000313" key="2">
    <source>
        <dbReference type="EMBL" id="EMF52827.1"/>
    </source>
</evidence>
<name>M3D985_9ACTN</name>
<dbReference type="Proteomes" id="UP000030760">
    <property type="component" value="Unassembled WGS sequence"/>
</dbReference>
<organism evidence="2 3">
    <name type="scientific">Streptomyces bottropensis ATCC 25435</name>
    <dbReference type="NCBI Taxonomy" id="1054862"/>
    <lineage>
        <taxon>Bacteria</taxon>
        <taxon>Bacillati</taxon>
        <taxon>Actinomycetota</taxon>
        <taxon>Actinomycetes</taxon>
        <taxon>Kitasatosporales</taxon>
        <taxon>Streptomycetaceae</taxon>
        <taxon>Streptomyces</taxon>
    </lineage>
</organism>
<evidence type="ECO:0000256" key="1">
    <source>
        <dbReference type="SAM" id="MobiDB-lite"/>
    </source>
</evidence>
<evidence type="ECO:0000313" key="3">
    <source>
        <dbReference type="Proteomes" id="UP000030760"/>
    </source>
</evidence>
<sequence length="73" mass="7788">MCHSSTPTLPWFASRRDTEKGAGVRRGAVRATRGGAVRATRGAVRAGTGSDWYGAVRCALVGFVAMHVYVNIH</sequence>
<reference evidence="3" key="1">
    <citation type="journal article" date="2013" name="Genome Announc.">
        <title>Draft Genome Sequence of Streptomyces bottropensis ATCC 25435, a Bottromycin-Producing Actinomycete.</title>
        <authorList>
            <person name="Zhang H."/>
            <person name="Zhou W."/>
            <person name="Zhuang Y."/>
            <person name="Liang X."/>
            <person name="Liu T."/>
        </authorList>
    </citation>
    <scope>NUCLEOTIDE SEQUENCE [LARGE SCALE GENOMIC DNA]</scope>
    <source>
        <strain evidence="3">ATCC 25435</strain>
    </source>
</reference>
<dbReference type="EMBL" id="KB405094">
    <property type="protein sequence ID" value="EMF52827.1"/>
    <property type="molecule type" value="Genomic_DNA"/>
</dbReference>
<proteinExistence type="predicted"/>
<gene>
    <name evidence="2" type="ORF">SBD_5906</name>
</gene>
<dbReference type="AlphaFoldDB" id="M3D985"/>